<dbReference type="NCBIfam" id="TIGR00051">
    <property type="entry name" value="YbgC/FadM family acyl-CoA thioesterase"/>
    <property type="match status" value="1"/>
</dbReference>
<dbReference type="PANTHER" id="PTHR31793:SF37">
    <property type="entry name" value="ACYL-COA THIOESTER HYDROLASE YBGC"/>
    <property type="match status" value="1"/>
</dbReference>
<evidence type="ECO:0000313" key="3">
    <source>
        <dbReference type="EMBL" id="EIT68075.1"/>
    </source>
</evidence>
<evidence type="ECO:0000313" key="4">
    <source>
        <dbReference type="Proteomes" id="UP000003704"/>
    </source>
</evidence>
<dbReference type="OrthoDB" id="9808429at2"/>
<dbReference type="InterPro" id="IPR029069">
    <property type="entry name" value="HotDog_dom_sf"/>
</dbReference>
<dbReference type="InterPro" id="IPR008272">
    <property type="entry name" value="HB-CoA_thioesterase_AS"/>
</dbReference>
<dbReference type="PANTHER" id="PTHR31793">
    <property type="entry name" value="4-HYDROXYBENZOYL-COA THIOESTERASE FAMILY MEMBER"/>
    <property type="match status" value="1"/>
</dbReference>
<dbReference type="AlphaFoldDB" id="I8T2E5"/>
<dbReference type="FunFam" id="3.10.129.10:FF:000004">
    <property type="entry name" value="Tol-pal system-associated acyl-CoA thioesterase"/>
    <property type="match status" value="1"/>
</dbReference>
<dbReference type="EMBL" id="AKGD01000004">
    <property type="protein sequence ID" value="EIT68075.1"/>
    <property type="molecule type" value="Genomic_DNA"/>
</dbReference>
<dbReference type="PROSITE" id="PS01328">
    <property type="entry name" value="4HBCOA_THIOESTERASE"/>
    <property type="match status" value="1"/>
</dbReference>
<dbReference type="SUPFAM" id="SSF54637">
    <property type="entry name" value="Thioesterase/thiol ester dehydrase-isomerase"/>
    <property type="match status" value="1"/>
</dbReference>
<dbReference type="GO" id="GO:0047617">
    <property type="term" value="F:fatty acyl-CoA hydrolase activity"/>
    <property type="evidence" value="ECO:0007669"/>
    <property type="project" value="TreeGrafter"/>
</dbReference>
<comment type="similarity">
    <text evidence="1">Belongs to the 4-hydroxybenzoyl-CoA thioesterase family.</text>
</comment>
<comment type="caution">
    <text evidence="3">The sequence shown here is derived from an EMBL/GenBank/DDBJ whole genome shotgun (WGS) entry which is preliminary data.</text>
</comment>
<organism evidence="3 4">
    <name type="scientific">Hydrocarboniphaga effusa AP103</name>
    <dbReference type="NCBI Taxonomy" id="1172194"/>
    <lineage>
        <taxon>Bacteria</taxon>
        <taxon>Pseudomonadati</taxon>
        <taxon>Pseudomonadota</taxon>
        <taxon>Gammaproteobacteria</taxon>
        <taxon>Nevskiales</taxon>
        <taxon>Nevskiaceae</taxon>
        <taxon>Hydrocarboniphaga</taxon>
    </lineage>
</organism>
<dbReference type="Proteomes" id="UP000003704">
    <property type="component" value="Unassembled WGS sequence"/>
</dbReference>
<evidence type="ECO:0000256" key="2">
    <source>
        <dbReference type="ARBA" id="ARBA00022801"/>
    </source>
</evidence>
<dbReference type="PATRIC" id="fig|1172194.4.peg.4373"/>
<evidence type="ECO:0000256" key="1">
    <source>
        <dbReference type="ARBA" id="ARBA00005953"/>
    </source>
</evidence>
<dbReference type="RefSeq" id="WP_007187445.1">
    <property type="nucleotide sequence ID" value="NZ_AKGD01000004.1"/>
</dbReference>
<keyword evidence="4" id="KW-1185">Reference proteome</keyword>
<dbReference type="NCBIfam" id="TIGR02799">
    <property type="entry name" value="thio_ybgC"/>
    <property type="match status" value="1"/>
</dbReference>
<accession>I8T2E5</accession>
<reference evidence="3 4" key="1">
    <citation type="journal article" date="2012" name="J. Bacteriol.">
        <title>Genome Sequence of n-Alkane-Degrading Hydrocarboniphaga effusa Strain AP103T (ATCC BAA-332T).</title>
        <authorList>
            <person name="Chang H.K."/>
            <person name="Zylstra G.J."/>
            <person name="Chae J.C."/>
        </authorList>
    </citation>
    <scope>NUCLEOTIDE SEQUENCE [LARGE SCALE GENOMIC DNA]</scope>
    <source>
        <strain evidence="3 4">AP103</strain>
    </source>
</reference>
<gene>
    <name evidence="3" type="ORF">WQQ_45100</name>
</gene>
<dbReference type="CDD" id="cd00586">
    <property type="entry name" value="4HBT"/>
    <property type="match status" value="1"/>
</dbReference>
<keyword evidence="2" id="KW-0378">Hydrolase</keyword>
<dbReference type="InterPro" id="IPR050563">
    <property type="entry name" value="4-hydroxybenzoyl-CoA_TE"/>
</dbReference>
<dbReference type="Gene3D" id="3.10.129.10">
    <property type="entry name" value="Hotdog Thioesterase"/>
    <property type="match status" value="1"/>
</dbReference>
<dbReference type="PIRSF" id="PIRSF003230">
    <property type="entry name" value="YbgC"/>
    <property type="match status" value="1"/>
</dbReference>
<dbReference type="STRING" id="1172194.WQQ_45100"/>
<protein>
    <submittedName>
        <fullName evidence="3">4-hydroxybenzoyl-CoA thioesterase family active site protein</fullName>
    </submittedName>
</protein>
<proteinExistence type="inferred from homology"/>
<dbReference type="InterPro" id="IPR006684">
    <property type="entry name" value="YbgC/YbaW"/>
</dbReference>
<dbReference type="InterPro" id="IPR014166">
    <property type="entry name" value="Tol-Pal_acyl-CoA_thioesterase"/>
</dbReference>
<dbReference type="Pfam" id="PF13279">
    <property type="entry name" value="4HBT_2"/>
    <property type="match status" value="1"/>
</dbReference>
<sequence>MSDSHHWPVRVYWEDTDASGVVYHANYLRWFERGRSEWLRALGFDQHKLMCEVGVAFTVANLEIQYKRPARLDDELEVVTRIAELKKASLTFAQALSRRGEDAVILCQARVQVACVDARTFAPRRMPDLGFRA</sequence>
<name>I8T2E5_9GAMM</name>